<dbReference type="EMBL" id="AAUW01000014">
    <property type="protein sequence ID" value="EAV42581.1"/>
    <property type="molecule type" value="Genomic_DNA"/>
</dbReference>
<reference evidence="1 2" key="1">
    <citation type="submission" date="2006-05" db="EMBL/GenBank/DDBJ databases">
        <authorList>
            <person name="King G."/>
            <person name="Ferriera S."/>
            <person name="Johnson J."/>
            <person name="Kravitz S."/>
            <person name="Beeson K."/>
            <person name="Sutton G."/>
            <person name="Rogers Y.-H."/>
            <person name="Friedman R."/>
            <person name="Frazier M."/>
            <person name="Venter J.C."/>
        </authorList>
    </citation>
    <scope>NUCLEOTIDE SEQUENCE [LARGE SCALE GENOMIC DNA]</scope>
    <source>
        <strain evidence="2">ATCC 25650 / DSM 13394 / JCM 20685 / NBRC 16684 / NCIMB 2208 / IAM 12614 / B1</strain>
    </source>
</reference>
<organism evidence="1 2">
    <name type="scientific">Roseibium aggregatum (strain ATCC 25650 / DSM 13394 / JCM 20685 / NBRC 16684 / NCIMB 2208 / IAM 12614 / B1)</name>
    <name type="common">Stappia aggregata</name>
    <dbReference type="NCBI Taxonomy" id="384765"/>
    <lineage>
        <taxon>Bacteria</taxon>
        <taxon>Pseudomonadati</taxon>
        <taxon>Pseudomonadota</taxon>
        <taxon>Alphaproteobacteria</taxon>
        <taxon>Hyphomicrobiales</taxon>
        <taxon>Stappiaceae</taxon>
        <taxon>Roseibium</taxon>
    </lineage>
</organism>
<proteinExistence type="predicted"/>
<dbReference type="AlphaFoldDB" id="A0NXQ4"/>
<protein>
    <recommendedName>
        <fullName evidence="3">PepSY domain-containing protein</fullName>
    </recommendedName>
</protein>
<comment type="caution">
    <text evidence="1">The sequence shown here is derived from an EMBL/GenBank/DDBJ whole genome shotgun (WGS) entry which is preliminary data.</text>
</comment>
<evidence type="ECO:0008006" key="3">
    <source>
        <dbReference type="Google" id="ProtNLM"/>
    </source>
</evidence>
<evidence type="ECO:0000313" key="1">
    <source>
        <dbReference type="EMBL" id="EAV42581.1"/>
    </source>
</evidence>
<dbReference type="eggNOG" id="ENOG5033KB0">
    <property type="taxonomic scope" value="Bacteria"/>
</dbReference>
<evidence type="ECO:0000313" key="2">
    <source>
        <dbReference type="Proteomes" id="UP000004848"/>
    </source>
</evidence>
<sequence>MGGETIEMNMIVSRKFTALLAAGLGLSVVAGCNTSSSNQTPSAGAVRSSGETAPTDLQLLCAAKTAEELKVTGGNVLPVSSMPSGESAYQVNLTFDGGQAVCIIDETGTVQSISPA</sequence>
<gene>
    <name evidence="1" type="ORF">SIAM614_28477</name>
</gene>
<name>A0NXQ4_ROSAI</name>
<dbReference type="Proteomes" id="UP000004848">
    <property type="component" value="Unassembled WGS sequence"/>
</dbReference>
<accession>A0NXQ4</accession>